<reference evidence="6 7" key="1">
    <citation type="submission" date="2019-03" db="EMBL/GenBank/DDBJ databases">
        <title>Genomic Encyclopedia of Archaeal and Bacterial Type Strains, Phase II (KMG-II): from individual species to whole genera.</title>
        <authorList>
            <person name="Goeker M."/>
        </authorList>
    </citation>
    <scope>NUCLEOTIDE SEQUENCE [LARGE SCALE GENOMIC DNA]</scope>
    <source>
        <strain evidence="6 7">DSM 15388</strain>
    </source>
</reference>
<dbReference type="EMBL" id="SLZR01000009">
    <property type="protein sequence ID" value="TCS40424.1"/>
    <property type="molecule type" value="Genomic_DNA"/>
</dbReference>
<comment type="caution">
    <text evidence="6">The sequence shown here is derived from an EMBL/GenBank/DDBJ whole genome shotgun (WGS) entry which is preliminary data.</text>
</comment>
<dbReference type="AlphaFoldDB" id="A0A4R3I3L7"/>
<evidence type="ECO:0000313" key="7">
    <source>
        <dbReference type="Proteomes" id="UP000295793"/>
    </source>
</evidence>
<dbReference type="CDD" id="cd00592">
    <property type="entry name" value="HTH_MerR-like"/>
    <property type="match status" value="1"/>
</dbReference>
<dbReference type="InterPro" id="IPR047057">
    <property type="entry name" value="MerR_fam"/>
</dbReference>
<evidence type="ECO:0000259" key="5">
    <source>
        <dbReference type="PROSITE" id="PS50937"/>
    </source>
</evidence>
<keyword evidence="3" id="KW-0238">DNA-binding</keyword>
<dbReference type="Gene3D" id="1.10.1660.10">
    <property type="match status" value="1"/>
</dbReference>
<dbReference type="PROSITE" id="PS50937">
    <property type="entry name" value="HTH_MERR_2"/>
    <property type="match status" value="1"/>
</dbReference>
<evidence type="ECO:0000256" key="1">
    <source>
        <dbReference type="ARBA" id="ARBA00022491"/>
    </source>
</evidence>
<dbReference type="PANTHER" id="PTHR30204:SF69">
    <property type="entry name" value="MERR-FAMILY TRANSCRIPTIONAL REGULATOR"/>
    <property type="match status" value="1"/>
</dbReference>
<dbReference type="InterPro" id="IPR000551">
    <property type="entry name" value="MerR-type_HTH_dom"/>
</dbReference>
<gene>
    <name evidence="6" type="ORF">BCF53_109134</name>
</gene>
<sequence length="133" mass="14615">MEHTLEQLSTLTDIPARTVRYYIQQGLVDRPTGSRKTARYSETHVEQLLTIKKWQSSGLSLDAIQRILKGEAAAPAIEAEPGSLRVLTHIHLAAGVELTIDPQKAGMNSEQLRTLSKQIVALIAAAEKDNTDD</sequence>
<dbReference type="PANTHER" id="PTHR30204">
    <property type="entry name" value="REDOX-CYCLING DRUG-SENSING TRANSCRIPTIONAL ACTIVATOR SOXR"/>
    <property type="match status" value="1"/>
</dbReference>
<organism evidence="6 7">
    <name type="scientific">Reinekea marinisedimentorum</name>
    <dbReference type="NCBI Taxonomy" id="230495"/>
    <lineage>
        <taxon>Bacteria</taxon>
        <taxon>Pseudomonadati</taxon>
        <taxon>Pseudomonadota</taxon>
        <taxon>Gammaproteobacteria</taxon>
        <taxon>Oceanospirillales</taxon>
        <taxon>Saccharospirillaceae</taxon>
        <taxon>Reinekea</taxon>
    </lineage>
</organism>
<dbReference type="RefSeq" id="WP_132701934.1">
    <property type="nucleotide sequence ID" value="NZ_SLZR01000009.1"/>
</dbReference>
<evidence type="ECO:0000256" key="4">
    <source>
        <dbReference type="ARBA" id="ARBA00023163"/>
    </source>
</evidence>
<dbReference type="Proteomes" id="UP000295793">
    <property type="component" value="Unassembled WGS sequence"/>
</dbReference>
<dbReference type="InterPro" id="IPR009061">
    <property type="entry name" value="DNA-bd_dom_put_sf"/>
</dbReference>
<dbReference type="SUPFAM" id="SSF46955">
    <property type="entry name" value="Putative DNA-binding domain"/>
    <property type="match status" value="1"/>
</dbReference>
<proteinExistence type="predicted"/>
<dbReference type="Pfam" id="PF13411">
    <property type="entry name" value="MerR_1"/>
    <property type="match status" value="1"/>
</dbReference>
<accession>A0A4R3I3L7</accession>
<dbReference type="GO" id="GO:0003677">
    <property type="term" value="F:DNA binding"/>
    <property type="evidence" value="ECO:0007669"/>
    <property type="project" value="UniProtKB-KW"/>
</dbReference>
<keyword evidence="2" id="KW-0805">Transcription regulation</keyword>
<keyword evidence="4" id="KW-0804">Transcription</keyword>
<dbReference type="OrthoDB" id="9803659at2"/>
<protein>
    <submittedName>
        <fullName evidence="6">MerR-like DNA binding protein</fullName>
    </submittedName>
</protein>
<evidence type="ECO:0000313" key="6">
    <source>
        <dbReference type="EMBL" id="TCS40424.1"/>
    </source>
</evidence>
<dbReference type="GO" id="GO:0003700">
    <property type="term" value="F:DNA-binding transcription factor activity"/>
    <property type="evidence" value="ECO:0007669"/>
    <property type="project" value="InterPro"/>
</dbReference>
<evidence type="ECO:0000256" key="3">
    <source>
        <dbReference type="ARBA" id="ARBA00023125"/>
    </source>
</evidence>
<feature type="domain" description="HTH merR-type" evidence="5">
    <location>
        <begin position="1"/>
        <end position="70"/>
    </location>
</feature>
<dbReference type="SMART" id="SM00422">
    <property type="entry name" value="HTH_MERR"/>
    <property type="match status" value="1"/>
</dbReference>
<keyword evidence="1" id="KW-0678">Repressor</keyword>
<keyword evidence="7" id="KW-1185">Reference proteome</keyword>
<name>A0A4R3I3L7_9GAMM</name>
<evidence type="ECO:0000256" key="2">
    <source>
        <dbReference type="ARBA" id="ARBA00023015"/>
    </source>
</evidence>